<evidence type="ECO:0000256" key="17">
    <source>
        <dbReference type="ARBA" id="ARBA00025207"/>
    </source>
</evidence>
<keyword evidence="21" id="KW-1185">Reference proteome</keyword>
<comment type="catalytic activity">
    <reaction evidence="1">
        <text>ATP + protein L-histidine = ADP + protein N-phospho-L-histidine.</text>
        <dbReference type="EC" id="2.7.13.3"/>
    </reaction>
</comment>
<dbReference type="FunFam" id="3.30.565.10:FF:000006">
    <property type="entry name" value="Sensor histidine kinase WalK"/>
    <property type="match status" value="1"/>
</dbReference>
<keyword evidence="7" id="KW-0597">Phosphoprotein</keyword>
<keyword evidence="9" id="KW-0808">Transferase</keyword>
<keyword evidence="14" id="KW-1133">Transmembrane helix</keyword>
<dbReference type="InterPro" id="IPR036890">
    <property type="entry name" value="HATPase_C_sf"/>
</dbReference>
<keyword evidence="13" id="KW-0067">ATP-binding</keyword>
<keyword evidence="16" id="KW-0472">Membrane</keyword>
<evidence type="ECO:0000256" key="15">
    <source>
        <dbReference type="ARBA" id="ARBA00023012"/>
    </source>
</evidence>
<dbReference type="InterPro" id="IPR036097">
    <property type="entry name" value="HisK_dim/P_sf"/>
</dbReference>
<dbReference type="InterPro" id="IPR050351">
    <property type="entry name" value="BphY/WalK/GraS-like"/>
</dbReference>
<dbReference type="NCBIfam" id="TIGR02966">
    <property type="entry name" value="phoR_proteo"/>
    <property type="match status" value="1"/>
</dbReference>
<dbReference type="Proteomes" id="UP000541636">
    <property type="component" value="Unassembled WGS sequence"/>
</dbReference>
<dbReference type="InterPro" id="IPR005467">
    <property type="entry name" value="His_kinase_dom"/>
</dbReference>
<evidence type="ECO:0000256" key="13">
    <source>
        <dbReference type="ARBA" id="ARBA00022840"/>
    </source>
</evidence>
<evidence type="ECO:0000259" key="19">
    <source>
        <dbReference type="PROSITE" id="PS50112"/>
    </source>
</evidence>
<sequence length="346" mass="39172">MRSRRLSLQLRDLRSAAAALPDAAVLLDGEGRIRWFNHASEDLLGLRRPQDRGVPLIERLRESTLGPWLESGAREPLNDVPAPNRPALRLGMVMMPFGQHQRLMLGRDISDLMRLEQVRQDFVANVSHELRTPLTVIHGYLELLDPGEQPELAPVIAEMRVQSERMGQIVEDLLMLSRLETHQPLQEEHVAMRPLLATLRKEALALSHGRHHIELQERTETDLYGSVRELHSAFSNLVSNAVRYTPTQGRITLIWERTEDGARFTVEDTGYGIPANHLARLTERFYRVSSSRSRDTGGTGLGLSIVKHVLNRHQAQLHIESEPGQGSRFSCLFGSMRLLKPVRMDA</sequence>
<dbReference type="Gene3D" id="1.10.287.130">
    <property type="match status" value="1"/>
</dbReference>
<evidence type="ECO:0000256" key="12">
    <source>
        <dbReference type="ARBA" id="ARBA00022777"/>
    </source>
</evidence>
<dbReference type="Pfam" id="PF13188">
    <property type="entry name" value="PAS_8"/>
    <property type="match status" value="1"/>
</dbReference>
<keyword evidence="10" id="KW-0812">Transmembrane</keyword>
<dbReference type="InterPro" id="IPR003661">
    <property type="entry name" value="HisK_dim/P_dom"/>
</dbReference>
<dbReference type="SUPFAM" id="SSF47384">
    <property type="entry name" value="Homodimeric domain of signal transducing histidine kinase"/>
    <property type="match status" value="1"/>
</dbReference>
<dbReference type="SMART" id="SM00388">
    <property type="entry name" value="HisKA"/>
    <property type="match status" value="1"/>
</dbReference>
<evidence type="ECO:0000313" key="21">
    <source>
        <dbReference type="Proteomes" id="UP000541636"/>
    </source>
</evidence>
<dbReference type="InterPro" id="IPR000014">
    <property type="entry name" value="PAS"/>
</dbReference>
<dbReference type="InterPro" id="IPR004358">
    <property type="entry name" value="Sig_transdc_His_kin-like_C"/>
</dbReference>
<keyword evidence="5" id="KW-0813">Transport</keyword>
<evidence type="ECO:0000256" key="7">
    <source>
        <dbReference type="ARBA" id="ARBA00022553"/>
    </source>
</evidence>
<evidence type="ECO:0000256" key="1">
    <source>
        <dbReference type="ARBA" id="ARBA00000085"/>
    </source>
</evidence>
<dbReference type="Gene3D" id="3.30.565.10">
    <property type="entry name" value="Histidine kinase-like ATPase, C-terminal domain"/>
    <property type="match status" value="1"/>
</dbReference>
<dbReference type="Pfam" id="PF00512">
    <property type="entry name" value="HisKA"/>
    <property type="match status" value="1"/>
</dbReference>
<dbReference type="Gene3D" id="3.30.450.20">
    <property type="entry name" value="PAS domain"/>
    <property type="match status" value="1"/>
</dbReference>
<evidence type="ECO:0000256" key="2">
    <source>
        <dbReference type="ARBA" id="ARBA00004236"/>
    </source>
</evidence>
<evidence type="ECO:0000256" key="11">
    <source>
        <dbReference type="ARBA" id="ARBA00022741"/>
    </source>
</evidence>
<feature type="domain" description="Histidine kinase" evidence="18">
    <location>
        <begin position="125"/>
        <end position="337"/>
    </location>
</feature>
<dbReference type="EMBL" id="JAAZQD010000001">
    <property type="protein sequence ID" value="NKZ37821.1"/>
    <property type="molecule type" value="Genomic_DNA"/>
</dbReference>
<comment type="subcellular location">
    <subcellularLocation>
        <location evidence="2">Cell membrane</location>
    </subcellularLocation>
</comment>
<keyword evidence="12 20" id="KW-0418">Kinase</keyword>
<dbReference type="PRINTS" id="PR00344">
    <property type="entry name" value="BCTRLSENSOR"/>
</dbReference>
<dbReference type="GO" id="GO:0006817">
    <property type="term" value="P:phosphate ion transport"/>
    <property type="evidence" value="ECO:0007669"/>
    <property type="project" value="UniProtKB-KW"/>
</dbReference>
<dbReference type="GO" id="GO:0016036">
    <property type="term" value="P:cellular response to phosphate starvation"/>
    <property type="evidence" value="ECO:0007669"/>
    <property type="project" value="TreeGrafter"/>
</dbReference>
<evidence type="ECO:0000313" key="20">
    <source>
        <dbReference type="EMBL" id="NKZ37821.1"/>
    </source>
</evidence>
<dbReference type="PROSITE" id="PS50109">
    <property type="entry name" value="HIS_KIN"/>
    <property type="match status" value="1"/>
</dbReference>
<dbReference type="GO" id="GO:0004721">
    <property type="term" value="F:phosphoprotein phosphatase activity"/>
    <property type="evidence" value="ECO:0007669"/>
    <property type="project" value="TreeGrafter"/>
</dbReference>
<comment type="caution">
    <text evidence="20">The sequence shown here is derived from an EMBL/GenBank/DDBJ whole genome shotgun (WGS) entry which is preliminary data.</text>
</comment>
<evidence type="ECO:0000256" key="5">
    <source>
        <dbReference type="ARBA" id="ARBA00022448"/>
    </source>
</evidence>
<evidence type="ECO:0000256" key="16">
    <source>
        <dbReference type="ARBA" id="ARBA00023136"/>
    </source>
</evidence>
<dbReference type="InterPro" id="IPR003594">
    <property type="entry name" value="HATPase_dom"/>
</dbReference>
<evidence type="ECO:0000259" key="18">
    <source>
        <dbReference type="PROSITE" id="PS50109"/>
    </source>
</evidence>
<keyword evidence="11" id="KW-0547">Nucleotide-binding</keyword>
<dbReference type="SUPFAM" id="SSF55785">
    <property type="entry name" value="PYP-like sensor domain (PAS domain)"/>
    <property type="match status" value="1"/>
</dbReference>
<evidence type="ECO:0000256" key="3">
    <source>
        <dbReference type="ARBA" id="ARBA00012438"/>
    </source>
</evidence>
<dbReference type="GO" id="GO:0000155">
    <property type="term" value="F:phosphorelay sensor kinase activity"/>
    <property type="evidence" value="ECO:0007669"/>
    <property type="project" value="InterPro"/>
</dbReference>
<evidence type="ECO:0000256" key="6">
    <source>
        <dbReference type="ARBA" id="ARBA00022475"/>
    </source>
</evidence>
<keyword evidence="6" id="KW-1003">Cell membrane</keyword>
<proteinExistence type="predicted"/>
<dbReference type="Pfam" id="PF02518">
    <property type="entry name" value="HATPase_c"/>
    <property type="match status" value="1"/>
</dbReference>
<keyword evidence="15" id="KW-0902">Two-component regulatory system</keyword>
<dbReference type="SMART" id="SM00387">
    <property type="entry name" value="HATPase_c"/>
    <property type="match status" value="1"/>
</dbReference>
<accession>A0A846ZKA9</accession>
<organism evidence="20 21">
    <name type="scientific">Oleiagrimonas citrea</name>
    <dbReference type="NCBI Taxonomy" id="1665687"/>
    <lineage>
        <taxon>Bacteria</taxon>
        <taxon>Pseudomonadati</taxon>
        <taxon>Pseudomonadota</taxon>
        <taxon>Gammaproteobacteria</taxon>
        <taxon>Lysobacterales</taxon>
        <taxon>Rhodanobacteraceae</taxon>
        <taxon>Oleiagrimonas</taxon>
    </lineage>
</organism>
<dbReference type="GO" id="GO:0005524">
    <property type="term" value="F:ATP binding"/>
    <property type="evidence" value="ECO:0007669"/>
    <property type="project" value="UniProtKB-KW"/>
</dbReference>
<protein>
    <recommendedName>
        <fullName evidence="4">Phosphate regulon sensor protein PhoR</fullName>
        <ecNumber evidence="3">2.7.13.3</ecNumber>
    </recommendedName>
</protein>
<dbReference type="EC" id="2.7.13.3" evidence="3"/>
<dbReference type="SMART" id="SM00091">
    <property type="entry name" value="PAS"/>
    <property type="match status" value="1"/>
</dbReference>
<evidence type="ECO:0000256" key="14">
    <source>
        <dbReference type="ARBA" id="ARBA00022989"/>
    </source>
</evidence>
<dbReference type="FunFam" id="1.10.287.130:FF:000001">
    <property type="entry name" value="Two-component sensor histidine kinase"/>
    <property type="match status" value="1"/>
</dbReference>
<dbReference type="SUPFAM" id="SSF55874">
    <property type="entry name" value="ATPase domain of HSP90 chaperone/DNA topoisomerase II/histidine kinase"/>
    <property type="match status" value="1"/>
</dbReference>
<dbReference type="AlphaFoldDB" id="A0A846ZKA9"/>
<name>A0A846ZKA9_9GAMM</name>
<dbReference type="PROSITE" id="PS50112">
    <property type="entry name" value="PAS"/>
    <property type="match status" value="1"/>
</dbReference>
<dbReference type="CDD" id="cd00082">
    <property type="entry name" value="HisKA"/>
    <property type="match status" value="1"/>
</dbReference>
<dbReference type="PANTHER" id="PTHR45453">
    <property type="entry name" value="PHOSPHATE REGULON SENSOR PROTEIN PHOR"/>
    <property type="match status" value="1"/>
</dbReference>
<evidence type="ECO:0000256" key="10">
    <source>
        <dbReference type="ARBA" id="ARBA00022692"/>
    </source>
</evidence>
<feature type="domain" description="PAS" evidence="19">
    <location>
        <begin position="9"/>
        <end position="50"/>
    </location>
</feature>
<dbReference type="PANTHER" id="PTHR45453:SF1">
    <property type="entry name" value="PHOSPHATE REGULON SENSOR PROTEIN PHOR"/>
    <property type="match status" value="1"/>
</dbReference>
<dbReference type="InterPro" id="IPR035965">
    <property type="entry name" value="PAS-like_dom_sf"/>
</dbReference>
<evidence type="ECO:0000256" key="4">
    <source>
        <dbReference type="ARBA" id="ARBA00019665"/>
    </source>
</evidence>
<comment type="function">
    <text evidence="17">Member of the two-component regulatory system PhoR/PhoB involved in the phosphate regulon genes expression. PhoR may function as a membrane-associated protein kinase that phosphorylates PhoB in response to environmental signals.</text>
</comment>
<reference evidence="20 21" key="1">
    <citation type="journal article" date="2017" name="Int. J. Syst. Evol. Microbiol.">
        <title>Oleiagrimonas citrea sp. nov., a marine bacterium isolated from tidal flat sediment and emended description of the genus Oleiagrimonas Fang et al. 2015 and Oleiagrimonas soli.</title>
        <authorList>
            <person name="Yang S.H."/>
            <person name="Seo H.S."/>
            <person name="Seong C.N."/>
            <person name="Kwon K.K."/>
        </authorList>
    </citation>
    <scope>NUCLEOTIDE SEQUENCE [LARGE SCALE GENOMIC DNA]</scope>
    <source>
        <strain evidence="20 21">MEBiC09124</strain>
    </source>
</reference>
<dbReference type="GO" id="GO:0005886">
    <property type="term" value="C:plasma membrane"/>
    <property type="evidence" value="ECO:0007669"/>
    <property type="project" value="UniProtKB-SubCell"/>
</dbReference>
<gene>
    <name evidence="20" type="primary">phoR</name>
    <name evidence="20" type="ORF">HF690_02510</name>
</gene>
<dbReference type="InterPro" id="IPR014310">
    <property type="entry name" value="Sig_transdc_His_kinase_PhoR"/>
</dbReference>
<keyword evidence="8" id="KW-0592">Phosphate transport</keyword>
<evidence type="ECO:0000256" key="9">
    <source>
        <dbReference type="ARBA" id="ARBA00022679"/>
    </source>
</evidence>
<evidence type="ECO:0000256" key="8">
    <source>
        <dbReference type="ARBA" id="ARBA00022592"/>
    </source>
</evidence>